<evidence type="ECO:0000313" key="3">
    <source>
        <dbReference type="Proteomes" id="UP000249135"/>
    </source>
</evidence>
<feature type="chain" id="PRO_5016066556" description="Carboxypeptidase regulatory-like domain-containing protein" evidence="1">
    <location>
        <begin position="25"/>
        <end position="152"/>
    </location>
</feature>
<proteinExistence type="predicted"/>
<name>A0A2W5SD98_VARPD</name>
<comment type="caution">
    <text evidence="2">The sequence shown here is derived from an EMBL/GenBank/DDBJ whole genome shotgun (WGS) entry which is preliminary data.</text>
</comment>
<dbReference type="EMBL" id="QFPP01000015">
    <property type="protein sequence ID" value="PZQ77583.1"/>
    <property type="molecule type" value="Genomic_DNA"/>
</dbReference>
<keyword evidence="1" id="KW-0732">Signal</keyword>
<protein>
    <recommendedName>
        <fullName evidence="4">Carboxypeptidase regulatory-like domain-containing protein</fullName>
    </recommendedName>
</protein>
<dbReference type="Proteomes" id="UP000249135">
    <property type="component" value="Unassembled WGS sequence"/>
</dbReference>
<feature type="signal peptide" evidence="1">
    <location>
        <begin position="1"/>
        <end position="24"/>
    </location>
</feature>
<evidence type="ECO:0000256" key="1">
    <source>
        <dbReference type="SAM" id="SignalP"/>
    </source>
</evidence>
<evidence type="ECO:0008006" key="4">
    <source>
        <dbReference type="Google" id="ProtNLM"/>
    </source>
</evidence>
<organism evidence="2 3">
    <name type="scientific">Variovorax paradoxus</name>
    <dbReference type="NCBI Taxonomy" id="34073"/>
    <lineage>
        <taxon>Bacteria</taxon>
        <taxon>Pseudomonadati</taxon>
        <taxon>Pseudomonadota</taxon>
        <taxon>Betaproteobacteria</taxon>
        <taxon>Burkholderiales</taxon>
        <taxon>Comamonadaceae</taxon>
        <taxon>Variovorax</taxon>
    </lineage>
</organism>
<accession>A0A2W5SD98</accession>
<evidence type="ECO:0000313" key="2">
    <source>
        <dbReference type="EMBL" id="PZQ77583.1"/>
    </source>
</evidence>
<dbReference type="AlphaFoldDB" id="A0A2W5SD98"/>
<reference evidence="2 3" key="1">
    <citation type="submission" date="2017-08" db="EMBL/GenBank/DDBJ databases">
        <title>Infants hospitalized years apart are colonized by the same room-sourced microbial strains.</title>
        <authorList>
            <person name="Brooks B."/>
            <person name="Olm M.R."/>
            <person name="Firek B.A."/>
            <person name="Baker R."/>
            <person name="Thomas B.C."/>
            <person name="Morowitz M.J."/>
            <person name="Banfield J.F."/>
        </authorList>
    </citation>
    <scope>NUCLEOTIDE SEQUENCE [LARGE SCALE GENOMIC DNA]</scope>
    <source>
        <strain evidence="2">S2_005_003_R2_41</strain>
    </source>
</reference>
<sequence>MNKPIHRWILATAAGLALSTGAIASTQVPHRSGGVSVEDFAELRSQASDYNLKLVLAARGSGAYLADVDVTVRSLPSREVVLEHRTDGPLLLAALPAGRYEVTASFADVLSGARVTLTRVFQVPRSGLVRSVMYFDTGDEVSAESPSAYRLN</sequence>
<gene>
    <name evidence="2" type="ORF">DI563_03250</name>
</gene>